<evidence type="ECO:0000313" key="2">
    <source>
        <dbReference type="EMBL" id="SVB56876.1"/>
    </source>
</evidence>
<dbReference type="EMBL" id="UINC01047514">
    <property type="protein sequence ID" value="SVB56876.1"/>
    <property type="molecule type" value="Genomic_DNA"/>
</dbReference>
<feature type="region of interest" description="Disordered" evidence="1">
    <location>
        <begin position="1"/>
        <end position="27"/>
    </location>
</feature>
<protein>
    <recommendedName>
        <fullName evidence="3">Phytanoyl-CoA dioxygenase family protein</fullName>
    </recommendedName>
</protein>
<accession>A0A382F1J7</accession>
<organism evidence="2">
    <name type="scientific">marine metagenome</name>
    <dbReference type="NCBI Taxonomy" id="408172"/>
    <lineage>
        <taxon>unclassified sequences</taxon>
        <taxon>metagenomes</taxon>
        <taxon>ecological metagenomes</taxon>
    </lineage>
</organism>
<feature type="non-terminal residue" evidence="2">
    <location>
        <position position="134"/>
    </location>
</feature>
<evidence type="ECO:0000256" key="1">
    <source>
        <dbReference type="SAM" id="MobiDB-lite"/>
    </source>
</evidence>
<evidence type="ECO:0008006" key="3">
    <source>
        <dbReference type="Google" id="ProtNLM"/>
    </source>
</evidence>
<sequence length="134" mass="15682">MKLSKAREIQEQSMEITAEEQQRRELSPKSLELACQRLSEIGYVIFEQVLSFSFMEEVREAFEANASLPEGKAQRDHFLRGPFLDPRIIDNPFALQVIEAAIGPKFFSSLPYGCNETRRESRYWNNAEKQWIHR</sequence>
<reference evidence="2" key="1">
    <citation type="submission" date="2018-05" db="EMBL/GenBank/DDBJ databases">
        <authorList>
            <person name="Lanie J.A."/>
            <person name="Ng W.-L."/>
            <person name="Kazmierczak K.M."/>
            <person name="Andrzejewski T.M."/>
            <person name="Davidsen T.M."/>
            <person name="Wayne K.J."/>
            <person name="Tettelin H."/>
            <person name="Glass J.I."/>
            <person name="Rusch D."/>
            <person name="Podicherti R."/>
            <person name="Tsui H.-C.T."/>
            <person name="Winkler M.E."/>
        </authorList>
    </citation>
    <scope>NUCLEOTIDE SEQUENCE</scope>
</reference>
<dbReference type="AlphaFoldDB" id="A0A382F1J7"/>
<gene>
    <name evidence="2" type="ORF">METZ01_LOCUS209730</name>
</gene>
<feature type="compositionally biased region" description="Basic and acidic residues" evidence="1">
    <location>
        <begin position="1"/>
        <end position="10"/>
    </location>
</feature>
<dbReference type="Gene3D" id="2.60.120.620">
    <property type="entry name" value="q2cbj1_9rhob like domain"/>
    <property type="match status" value="1"/>
</dbReference>
<proteinExistence type="predicted"/>
<name>A0A382F1J7_9ZZZZ</name>